<feature type="domain" description="Transcriptional repressor PaaX-like C-terminal" evidence="3">
    <location>
        <begin position="166"/>
        <end position="252"/>
    </location>
</feature>
<dbReference type="Gene3D" id="1.10.10.10">
    <property type="entry name" value="Winged helix-like DNA-binding domain superfamily/Winged helix DNA-binding domain"/>
    <property type="match status" value="1"/>
</dbReference>
<protein>
    <submittedName>
        <fullName evidence="4">PaaX family transcriptional regulator</fullName>
    </submittedName>
</protein>
<evidence type="ECO:0000259" key="3">
    <source>
        <dbReference type="Pfam" id="PF08223"/>
    </source>
</evidence>
<dbReference type="Gene3D" id="1.20.58.1460">
    <property type="match status" value="1"/>
</dbReference>
<dbReference type="PANTHER" id="PTHR30319:SF1">
    <property type="entry name" value="TRANSCRIPTIONAL REPRESSOR PAAX"/>
    <property type="match status" value="1"/>
</dbReference>
<gene>
    <name evidence="4" type="ORF">GCM10011452_33030</name>
</gene>
<dbReference type="Pfam" id="PF07848">
    <property type="entry name" value="PaaX"/>
    <property type="match status" value="1"/>
</dbReference>
<evidence type="ECO:0000256" key="1">
    <source>
        <dbReference type="SAM" id="MobiDB-lite"/>
    </source>
</evidence>
<accession>A0A918J182</accession>
<feature type="region of interest" description="Disordered" evidence="1">
    <location>
        <begin position="259"/>
        <end position="280"/>
    </location>
</feature>
<dbReference type="InterPro" id="IPR036388">
    <property type="entry name" value="WH-like_DNA-bd_sf"/>
</dbReference>
<dbReference type="InterPro" id="IPR036390">
    <property type="entry name" value="WH_DNA-bd_sf"/>
</dbReference>
<dbReference type="SUPFAM" id="SSF46785">
    <property type="entry name" value="Winged helix' DNA-binding domain"/>
    <property type="match status" value="1"/>
</dbReference>
<dbReference type="Proteomes" id="UP000628984">
    <property type="component" value="Unassembled WGS sequence"/>
</dbReference>
<sequence length="280" mass="30712">MPRTALTDRLMQDLPLTAASFIVTVYGDIVVPRGEVLWMGSLIEICDNVGISENLVRTAVSRLVSAGSLLGERNGRRSFYRLAPAARAEFAEAAQRLFARQTEPDHWFILHAPDLGEETAKRFRMARMGGDVWLCPDRGDRPTGASLVLRTQAEDAVALQKIAAFWDLTSVQGRYEAMLARFSPLHEALLVGETLAPADALTARLLLVQVYRSALLRDPGLPAAALPDRWQGAAARRLFDDLYARLSPLADAEVARKLEGSDGPLPAETPETINRINNLA</sequence>
<dbReference type="InterPro" id="IPR011965">
    <property type="entry name" value="PaaX_trns_reg"/>
</dbReference>
<proteinExistence type="predicted"/>
<organism evidence="4 5">
    <name type="scientific">Gemmobacter lanyuensis</name>
    <dbReference type="NCBI Taxonomy" id="1054497"/>
    <lineage>
        <taxon>Bacteria</taxon>
        <taxon>Pseudomonadati</taxon>
        <taxon>Pseudomonadota</taxon>
        <taxon>Alphaproteobacteria</taxon>
        <taxon>Rhodobacterales</taxon>
        <taxon>Paracoccaceae</taxon>
        <taxon>Gemmobacter</taxon>
    </lineage>
</organism>
<dbReference type="Pfam" id="PF08223">
    <property type="entry name" value="PaaX_C"/>
    <property type="match status" value="1"/>
</dbReference>
<dbReference type="InterPro" id="IPR012906">
    <property type="entry name" value="PaaX-like_N"/>
</dbReference>
<keyword evidence="5" id="KW-1185">Reference proteome</keyword>
<dbReference type="PANTHER" id="PTHR30319">
    <property type="entry name" value="PHENYLACETIC ACID REGULATOR-RELATED TRANSCRIPTIONAL REPRESSOR"/>
    <property type="match status" value="1"/>
</dbReference>
<reference evidence="4" key="1">
    <citation type="journal article" date="2014" name="Int. J. Syst. Evol. Microbiol.">
        <title>Complete genome sequence of Corynebacterium casei LMG S-19264T (=DSM 44701T), isolated from a smear-ripened cheese.</title>
        <authorList>
            <consortium name="US DOE Joint Genome Institute (JGI-PGF)"/>
            <person name="Walter F."/>
            <person name="Albersmeier A."/>
            <person name="Kalinowski J."/>
            <person name="Ruckert C."/>
        </authorList>
    </citation>
    <scope>NUCLEOTIDE SEQUENCE</scope>
    <source>
        <strain evidence="4">KCTC 23714</strain>
    </source>
</reference>
<evidence type="ECO:0000259" key="2">
    <source>
        <dbReference type="Pfam" id="PF07848"/>
    </source>
</evidence>
<comment type="caution">
    <text evidence="4">The sequence shown here is derived from an EMBL/GenBank/DDBJ whole genome shotgun (WGS) entry which is preliminary data.</text>
</comment>
<evidence type="ECO:0000313" key="5">
    <source>
        <dbReference type="Proteomes" id="UP000628984"/>
    </source>
</evidence>
<feature type="domain" description="Transcriptional repressor PaaX-like N-terminal" evidence="2">
    <location>
        <begin position="18"/>
        <end position="83"/>
    </location>
</feature>
<dbReference type="PIRSF" id="PIRSF020623">
    <property type="entry name" value="PaaX"/>
    <property type="match status" value="1"/>
</dbReference>
<dbReference type="GO" id="GO:0006351">
    <property type="term" value="P:DNA-templated transcription"/>
    <property type="evidence" value="ECO:0007669"/>
    <property type="project" value="InterPro"/>
</dbReference>
<feature type="compositionally biased region" description="Polar residues" evidence="1">
    <location>
        <begin position="271"/>
        <end position="280"/>
    </location>
</feature>
<dbReference type="RefSeq" id="WP_229804261.1">
    <property type="nucleotide sequence ID" value="NZ_BMYQ01000014.1"/>
</dbReference>
<dbReference type="AlphaFoldDB" id="A0A918J182"/>
<evidence type="ECO:0000313" key="4">
    <source>
        <dbReference type="EMBL" id="GGW42107.1"/>
    </source>
</evidence>
<reference evidence="4" key="2">
    <citation type="submission" date="2020-09" db="EMBL/GenBank/DDBJ databases">
        <authorList>
            <person name="Sun Q."/>
            <person name="Kim S."/>
        </authorList>
    </citation>
    <scope>NUCLEOTIDE SEQUENCE</scope>
    <source>
        <strain evidence="4">KCTC 23714</strain>
    </source>
</reference>
<dbReference type="EMBL" id="BMYQ01000014">
    <property type="protein sequence ID" value="GGW42107.1"/>
    <property type="molecule type" value="Genomic_DNA"/>
</dbReference>
<name>A0A918J182_9RHOB</name>
<dbReference type="InterPro" id="IPR013225">
    <property type="entry name" value="PaaX_C"/>
</dbReference>